<accession>A0A3S3P3M7</accession>
<evidence type="ECO:0000256" key="2">
    <source>
        <dbReference type="SAM" id="MobiDB-lite"/>
    </source>
</evidence>
<evidence type="ECO:0000313" key="3">
    <source>
        <dbReference type="EMBL" id="RWS00463.1"/>
    </source>
</evidence>
<dbReference type="InterPro" id="IPR006721">
    <property type="entry name" value="ATP_synth_F1_esu_mt"/>
</dbReference>
<comment type="caution">
    <text evidence="5">The sequence shown here is derived from an EMBL/GenBank/DDBJ whole genome shotgun (WGS) entry which is preliminary data.</text>
</comment>
<sequence length="59" mass="6661">MTYWRQAGITYLKFSEIAAKCVRQAVDPKRKTADFVSRSSSTIQQTTAKTAAKKSTFKQ</sequence>
<dbReference type="Proteomes" id="UP000285301">
    <property type="component" value="Unassembled WGS sequence"/>
</dbReference>
<dbReference type="GO" id="GO:0005743">
    <property type="term" value="C:mitochondrial inner membrane"/>
    <property type="evidence" value="ECO:0007669"/>
    <property type="project" value="InterPro"/>
</dbReference>
<feature type="region of interest" description="Disordered" evidence="2">
    <location>
        <begin position="37"/>
        <end position="59"/>
    </location>
</feature>
<dbReference type="InterPro" id="IPR036742">
    <property type="entry name" value="ATP_synth_F1_esu_sf_mt"/>
</dbReference>
<dbReference type="GO" id="GO:0046933">
    <property type="term" value="F:proton-transporting ATP synthase activity, rotational mechanism"/>
    <property type="evidence" value="ECO:0007669"/>
    <property type="project" value="InterPro"/>
</dbReference>
<gene>
    <name evidence="5" type="ORF">B4U79_18367</name>
    <name evidence="4" type="ORF">B4U79_18374</name>
    <name evidence="3" type="ORF">B4U79_18668</name>
</gene>
<feature type="compositionally biased region" description="Low complexity" evidence="2">
    <location>
        <begin position="39"/>
        <end position="50"/>
    </location>
</feature>
<dbReference type="EMBL" id="NCKU01011372">
    <property type="protein sequence ID" value="RWS00463.1"/>
    <property type="molecule type" value="Genomic_DNA"/>
</dbReference>
<reference evidence="5 6" key="1">
    <citation type="journal article" date="2018" name="Gigascience">
        <title>Genomes of trombidid mites reveal novel predicted allergens and laterally-transferred genes associated with secondary metabolism.</title>
        <authorList>
            <person name="Dong X."/>
            <person name="Chaisiri K."/>
            <person name="Xia D."/>
            <person name="Armstrong S.D."/>
            <person name="Fang Y."/>
            <person name="Donnelly M.J."/>
            <person name="Kadowaki T."/>
            <person name="McGarry J.W."/>
            <person name="Darby A.C."/>
            <person name="Makepeace B.L."/>
        </authorList>
    </citation>
    <scope>NUCLEOTIDE SEQUENCE [LARGE SCALE GENOMIC DNA]</scope>
    <source>
        <strain evidence="5">UoL-WK</strain>
    </source>
</reference>
<dbReference type="EMBL" id="NCKU01005573">
    <property type="protein sequence ID" value="RWS04406.1"/>
    <property type="molecule type" value="Genomic_DNA"/>
</dbReference>
<dbReference type="OrthoDB" id="6504966at2759"/>
<dbReference type="SUPFAM" id="SSF48690">
    <property type="entry name" value="Epsilon subunit of mitochondrial F1F0-ATP synthase"/>
    <property type="match status" value="1"/>
</dbReference>
<comment type="similarity">
    <text evidence="1">Belongs to the eukaryotic ATPase epsilon family.</text>
</comment>
<dbReference type="AlphaFoldDB" id="A0A3S3P3M7"/>
<evidence type="ECO:0000313" key="4">
    <source>
        <dbReference type="EMBL" id="RWS04287.1"/>
    </source>
</evidence>
<proteinExistence type="inferred from homology"/>
<evidence type="ECO:0000313" key="5">
    <source>
        <dbReference type="EMBL" id="RWS04406.1"/>
    </source>
</evidence>
<organism evidence="5 6">
    <name type="scientific">Dinothrombium tinctorium</name>
    <dbReference type="NCBI Taxonomy" id="1965070"/>
    <lineage>
        <taxon>Eukaryota</taxon>
        <taxon>Metazoa</taxon>
        <taxon>Ecdysozoa</taxon>
        <taxon>Arthropoda</taxon>
        <taxon>Chelicerata</taxon>
        <taxon>Arachnida</taxon>
        <taxon>Acari</taxon>
        <taxon>Acariformes</taxon>
        <taxon>Trombidiformes</taxon>
        <taxon>Prostigmata</taxon>
        <taxon>Anystina</taxon>
        <taxon>Parasitengona</taxon>
        <taxon>Trombidioidea</taxon>
        <taxon>Trombidiidae</taxon>
        <taxon>Dinothrombium</taxon>
    </lineage>
</organism>
<evidence type="ECO:0000313" key="6">
    <source>
        <dbReference type="Proteomes" id="UP000285301"/>
    </source>
</evidence>
<evidence type="ECO:0000256" key="1">
    <source>
        <dbReference type="ARBA" id="ARBA00009502"/>
    </source>
</evidence>
<dbReference type="Pfam" id="PF04627">
    <property type="entry name" value="ATP-synt_Eps"/>
    <property type="match status" value="1"/>
</dbReference>
<evidence type="ECO:0008006" key="7">
    <source>
        <dbReference type="Google" id="ProtNLM"/>
    </source>
</evidence>
<keyword evidence="6" id="KW-1185">Reference proteome</keyword>
<name>A0A3S3P3M7_9ACAR</name>
<dbReference type="GO" id="GO:0045259">
    <property type="term" value="C:proton-transporting ATP synthase complex"/>
    <property type="evidence" value="ECO:0007669"/>
    <property type="project" value="InterPro"/>
</dbReference>
<reference evidence="5" key="2">
    <citation type="submission" date="2018-11" db="EMBL/GenBank/DDBJ databases">
        <title>Trombidioid mite genomics.</title>
        <authorList>
            <person name="Dong X."/>
        </authorList>
    </citation>
    <scope>NUCLEOTIDE SEQUENCE</scope>
    <source>
        <strain evidence="5">UoL-WK</strain>
    </source>
</reference>
<protein>
    <recommendedName>
        <fullName evidence="7">ATP synthase subunit epsilon-like protein</fullName>
    </recommendedName>
</protein>
<dbReference type="EMBL" id="NCKU01005672">
    <property type="protein sequence ID" value="RWS04287.1"/>
    <property type="molecule type" value="Genomic_DNA"/>
</dbReference>
<dbReference type="Gene3D" id="1.10.1620.20">
    <property type="entry name" value="ATP synthase, F1 complex, epsilon subunit superfamily, mitochondrial"/>
    <property type="match status" value="1"/>
</dbReference>